<feature type="domain" description="Response regulatory" evidence="13">
    <location>
        <begin position="1105"/>
        <end position="1220"/>
    </location>
</feature>
<dbReference type="SUPFAM" id="SSF52172">
    <property type="entry name" value="CheY-like"/>
    <property type="match status" value="1"/>
</dbReference>
<dbReference type="CDD" id="cd00082">
    <property type="entry name" value="HisKA"/>
    <property type="match status" value="1"/>
</dbReference>
<name>A0A2S7WJL3_9FLAO</name>
<protein>
    <recommendedName>
        <fullName evidence="2">histidine kinase</fullName>
        <ecNumber evidence="2">2.7.13.3</ecNumber>
    </recommendedName>
</protein>
<dbReference type="InterPro" id="IPR013783">
    <property type="entry name" value="Ig-like_fold"/>
</dbReference>
<dbReference type="InterPro" id="IPR004358">
    <property type="entry name" value="Sig_transdc_His_kin-like_C"/>
</dbReference>
<dbReference type="SMART" id="SM00388">
    <property type="entry name" value="HisKA"/>
    <property type="match status" value="1"/>
</dbReference>
<keyword evidence="3 9" id="KW-0597">Phosphoprotein</keyword>
<feature type="domain" description="HTH araC/xylS-type" evidence="11">
    <location>
        <begin position="1252"/>
        <end position="1351"/>
    </location>
</feature>
<dbReference type="Proteomes" id="UP000239068">
    <property type="component" value="Unassembled WGS sequence"/>
</dbReference>
<dbReference type="SUPFAM" id="SSF63829">
    <property type="entry name" value="Calcium-dependent phosphotriesterase"/>
    <property type="match status" value="3"/>
</dbReference>
<accession>A0A2S7WJL3</accession>
<dbReference type="InterPro" id="IPR009057">
    <property type="entry name" value="Homeodomain-like_sf"/>
</dbReference>
<feature type="domain" description="Histidine kinase" evidence="12">
    <location>
        <begin position="838"/>
        <end position="1058"/>
    </location>
</feature>
<dbReference type="FunFam" id="3.30.565.10:FF:000006">
    <property type="entry name" value="Sensor histidine kinase WalK"/>
    <property type="match status" value="1"/>
</dbReference>
<dbReference type="Pfam" id="PF12833">
    <property type="entry name" value="HTH_18"/>
    <property type="match status" value="1"/>
</dbReference>
<evidence type="ECO:0000313" key="15">
    <source>
        <dbReference type="Proteomes" id="UP000239068"/>
    </source>
</evidence>
<keyword evidence="7" id="KW-0238">DNA-binding</keyword>
<dbReference type="Gene3D" id="2.130.10.10">
    <property type="entry name" value="YVTN repeat-like/Quinoprotein amine dehydrogenase"/>
    <property type="match status" value="2"/>
</dbReference>
<dbReference type="SMART" id="SM00448">
    <property type="entry name" value="REC"/>
    <property type="match status" value="1"/>
</dbReference>
<evidence type="ECO:0000313" key="14">
    <source>
        <dbReference type="EMBL" id="PQJ77626.1"/>
    </source>
</evidence>
<dbReference type="EMBL" id="MSCM01000002">
    <property type="protein sequence ID" value="PQJ77626.1"/>
    <property type="molecule type" value="Genomic_DNA"/>
</dbReference>
<dbReference type="InterPro" id="IPR011123">
    <property type="entry name" value="Y_Y_Y"/>
</dbReference>
<dbReference type="InterPro" id="IPR036890">
    <property type="entry name" value="HATPase_C_sf"/>
</dbReference>
<evidence type="ECO:0000256" key="8">
    <source>
        <dbReference type="ARBA" id="ARBA00023163"/>
    </source>
</evidence>
<feature type="transmembrane region" description="Helical" evidence="10">
    <location>
        <begin position="784"/>
        <end position="804"/>
    </location>
</feature>
<dbReference type="SUPFAM" id="SSF47384">
    <property type="entry name" value="Homodimeric domain of signal transducing histidine kinase"/>
    <property type="match status" value="1"/>
</dbReference>
<evidence type="ECO:0000256" key="4">
    <source>
        <dbReference type="ARBA" id="ARBA00022679"/>
    </source>
</evidence>
<dbReference type="Gene3D" id="2.60.40.10">
    <property type="entry name" value="Immunoglobulins"/>
    <property type="match status" value="1"/>
</dbReference>
<dbReference type="SUPFAM" id="SSF55874">
    <property type="entry name" value="ATPase domain of HSP90 chaperone/DNA topoisomerase II/histidine kinase"/>
    <property type="match status" value="1"/>
</dbReference>
<comment type="caution">
    <text evidence="14">The sequence shown here is derived from an EMBL/GenBank/DDBJ whole genome shotgun (WGS) entry which is preliminary data.</text>
</comment>
<dbReference type="Gene3D" id="3.40.50.2300">
    <property type="match status" value="1"/>
</dbReference>
<dbReference type="PANTHER" id="PTHR43547">
    <property type="entry name" value="TWO-COMPONENT HISTIDINE KINASE"/>
    <property type="match status" value="1"/>
</dbReference>
<dbReference type="PROSITE" id="PS01124">
    <property type="entry name" value="HTH_ARAC_FAMILY_2"/>
    <property type="match status" value="1"/>
</dbReference>
<comment type="catalytic activity">
    <reaction evidence="1">
        <text>ATP + protein L-histidine = ADP + protein N-phospho-L-histidine.</text>
        <dbReference type="EC" id="2.7.13.3"/>
    </reaction>
</comment>
<evidence type="ECO:0000256" key="5">
    <source>
        <dbReference type="ARBA" id="ARBA00022777"/>
    </source>
</evidence>
<keyword evidence="10" id="KW-1133">Transmembrane helix</keyword>
<dbReference type="GO" id="GO:0043565">
    <property type="term" value="F:sequence-specific DNA binding"/>
    <property type="evidence" value="ECO:0007669"/>
    <property type="project" value="InterPro"/>
</dbReference>
<evidence type="ECO:0000256" key="7">
    <source>
        <dbReference type="ARBA" id="ARBA00023125"/>
    </source>
</evidence>
<evidence type="ECO:0000256" key="1">
    <source>
        <dbReference type="ARBA" id="ARBA00000085"/>
    </source>
</evidence>
<dbReference type="SUPFAM" id="SSF46689">
    <property type="entry name" value="Homeodomain-like"/>
    <property type="match status" value="1"/>
</dbReference>
<keyword evidence="5 14" id="KW-0418">Kinase</keyword>
<dbReference type="InterPro" id="IPR015943">
    <property type="entry name" value="WD40/YVTN_repeat-like_dom_sf"/>
</dbReference>
<reference evidence="14 15" key="1">
    <citation type="submission" date="2016-12" db="EMBL/GenBank/DDBJ databases">
        <title>Trade-off between light-utilization and light-protection in marine flavobacteria.</title>
        <authorList>
            <person name="Kumagai Y."/>
            <person name="Yoshizawa S."/>
            <person name="Kogure K."/>
            <person name="Iwasaki W."/>
        </authorList>
    </citation>
    <scope>NUCLEOTIDE SEQUENCE [LARGE SCALE GENOMIC DNA]</scope>
    <source>
        <strain evidence="14 15">ATCC 43844</strain>
    </source>
</reference>
<dbReference type="PRINTS" id="PR00344">
    <property type="entry name" value="BCTRLSENSOR"/>
</dbReference>
<dbReference type="PANTHER" id="PTHR43547:SF2">
    <property type="entry name" value="HYBRID SIGNAL TRANSDUCTION HISTIDINE KINASE C"/>
    <property type="match status" value="1"/>
</dbReference>
<dbReference type="GO" id="GO:0000155">
    <property type="term" value="F:phosphorelay sensor kinase activity"/>
    <property type="evidence" value="ECO:0007669"/>
    <property type="project" value="InterPro"/>
</dbReference>
<evidence type="ECO:0000256" key="2">
    <source>
        <dbReference type="ARBA" id="ARBA00012438"/>
    </source>
</evidence>
<dbReference type="PROSITE" id="PS00041">
    <property type="entry name" value="HTH_ARAC_FAMILY_1"/>
    <property type="match status" value="1"/>
</dbReference>
<dbReference type="Gene3D" id="1.10.287.130">
    <property type="match status" value="1"/>
</dbReference>
<dbReference type="InterPro" id="IPR018062">
    <property type="entry name" value="HTH_AraC-typ_CS"/>
</dbReference>
<dbReference type="PROSITE" id="PS50110">
    <property type="entry name" value="RESPONSE_REGULATORY"/>
    <property type="match status" value="1"/>
</dbReference>
<evidence type="ECO:0000259" key="12">
    <source>
        <dbReference type="PROSITE" id="PS50109"/>
    </source>
</evidence>
<dbReference type="InterPro" id="IPR003661">
    <property type="entry name" value="HisK_dim/P_dom"/>
</dbReference>
<evidence type="ECO:0000256" key="6">
    <source>
        <dbReference type="ARBA" id="ARBA00023015"/>
    </source>
</evidence>
<keyword evidence="10" id="KW-0472">Membrane</keyword>
<evidence type="ECO:0000259" key="11">
    <source>
        <dbReference type="PROSITE" id="PS01124"/>
    </source>
</evidence>
<dbReference type="Pfam" id="PF07495">
    <property type="entry name" value="Y_Y_Y"/>
    <property type="match status" value="1"/>
</dbReference>
<organism evidence="14 15">
    <name type="scientific">Polaribacter glomeratus</name>
    <dbReference type="NCBI Taxonomy" id="102"/>
    <lineage>
        <taxon>Bacteria</taxon>
        <taxon>Pseudomonadati</taxon>
        <taxon>Bacteroidota</taxon>
        <taxon>Flavobacteriia</taxon>
        <taxon>Flavobacteriales</taxon>
        <taxon>Flavobacteriaceae</taxon>
    </lineage>
</organism>
<dbReference type="GO" id="GO:0003700">
    <property type="term" value="F:DNA-binding transcription factor activity"/>
    <property type="evidence" value="ECO:0007669"/>
    <property type="project" value="InterPro"/>
</dbReference>
<gene>
    <name evidence="14" type="ORF">BTO16_14860</name>
</gene>
<dbReference type="InterPro" id="IPR005467">
    <property type="entry name" value="His_kinase_dom"/>
</dbReference>
<dbReference type="OrthoDB" id="358279at2"/>
<dbReference type="Pfam" id="PF02518">
    <property type="entry name" value="HATPase_c"/>
    <property type="match status" value="1"/>
</dbReference>
<feature type="modified residue" description="4-aspartylphosphate" evidence="9">
    <location>
        <position position="1153"/>
    </location>
</feature>
<dbReference type="Gene3D" id="1.10.10.60">
    <property type="entry name" value="Homeodomain-like"/>
    <property type="match status" value="1"/>
</dbReference>
<evidence type="ECO:0000256" key="9">
    <source>
        <dbReference type="PROSITE-ProRule" id="PRU00169"/>
    </source>
</evidence>
<keyword evidence="4" id="KW-0808">Transferase</keyword>
<keyword evidence="6" id="KW-0805">Transcription regulation</keyword>
<keyword evidence="10" id="KW-0812">Transmembrane</keyword>
<keyword evidence="8" id="KW-0804">Transcription</keyword>
<sequence>MYSLIILFIFFFNTSFSQSRDYIFQKLSNSDGLSQSSAIVFSQDKLGQIWIGTTDGLNKYDGTTFTIYRNEVDNPESISNNSILSIIEDQDGFMWIGTHSGLNRYNPKTNTFKRYLHTIDNNTSLSNNKILTIKLISNGEIWVGTSLGISIYNKATDSFKNVVKNDTVNSLSNNQITSIIETQEGTIFIGSALGLNKLIGRENDDFKFKVIKNSENLLIEDMIMSSNNKLFIATQNKNILEYNPVSESVGVYVTLKDLKYINSFRKQLVFDDQGQLWVSTYNGIQIINKSKQTTILEHDINDTKSLSNNFVRSLFKDKKGTIWIGTFYGGVNIWDKANVNFLNITKKPSNKGLSNNLVSAIAQFENIVFFGTDGGGLNVYDTVSDRYTYIKDENYKDLKGDNIMSLLVSKNQNLWIGKFSSGVAVFNIASQKFDRNIISKKLREYLETTTVNAIKQDTDNNIWLGTFGKGLLRYNLNTQKHEIYKFDGTASNPISGNYIRSILIDSKKNVWSGTTRGLKKLDANGKITSFFYDAKLGYGDDILSVFEDTNQTIWVGTKDKGLFKLEGNNFEHVKIVLNNKHISGIQSILEDDLHNLWMGTSQGLIKFNFDTKAITLYNQNDGIENGEFYNNSSLKVGDSEFYFGGLSGVTFFNTSKISINDYAPQVLLTDFKIQHNTLESKGDTNVLRESNAYTEPVTLRYDEANFSINFSIPNFINSDNNQYSYRLLGLEKQWITTKKTEASYTIQNAGTYVFEVKGANNNGIWNTTPTRIKVIVKPAPWKSYWAYMLYALLIGISIYGLIWIMKSKEKLKNQLQLESIKSEKTKEIHQAKLQLFTNIAHDFRTPLTLILGPLQQILSDFRGSNILYKKLLTIESSANNLLQLINRLMDFRKLETNQLELQAAEGNAVKFLKELFLAFTEFAKNGKYTYTFKTSHEEILVYYDRSKLEQVFYNLISNAFRYTPQGGHISLEITKGENEVSIKLEDTGAGISEKYIDKVFERFFEIPLDSNSQKNYNKGTGIGLSIAKNIVNLHKGNISVKNNIGLGVAFNVLLPLGRAHLSGNEILKDFIISDDVSQYEDQLINEYDAPKEDLKDLLTDGNKNTILLVEDNNKLRSFLKNLLKEDYNVLVAENGKVALKIALKHFPDLIISDVIMPEMVGTELCSLIKNNELTSHIPVILLTSRTSLIYKFEGLESGADDYISKPFNIKEFKLRIKNLLKSKEVLKQKFFSENTLIPSDIEITPLDEELLKKAFEIVEKNISNQDFDVAYFSSELGVSRSILFTKIKTWTNLTPSKFIFEVRLKAAAKLLESHKMNVSDVCYKVGFNKPKYFSMCFKEKYGITPTQYANKFSNL</sequence>
<dbReference type="InterPro" id="IPR003594">
    <property type="entry name" value="HATPase_dom"/>
</dbReference>
<dbReference type="SMART" id="SM00342">
    <property type="entry name" value="HTH_ARAC"/>
    <property type="match status" value="1"/>
</dbReference>
<keyword evidence="15" id="KW-1185">Reference proteome</keyword>
<evidence type="ECO:0000259" key="13">
    <source>
        <dbReference type="PROSITE" id="PS50110"/>
    </source>
</evidence>
<evidence type="ECO:0000256" key="10">
    <source>
        <dbReference type="SAM" id="Phobius"/>
    </source>
</evidence>
<dbReference type="PROSITE" id="PS50109">
    <property type="entry name" value="HIS_KIN"/>
    <property type="match status" value="1"/>
</dbReference>
<evidence type="ECO:0000256" key="3">
    <source>
        <dbReference type="ARBA" id="ARBA00022553"/>
    </source>
</evidence>
<dbReference type="InterPro" id="IPR011110">
    <property type="entry name" value="Reg_prop"/>
</dbReference>
<dbReference type="Pfam" id="PF07494">
    <property type="entry name" value="Reg_prop"/>
    <property type="match status" value="3"/>
</dbReference>
<dbReference type="InterPro" id="IPR011006">
    <property type="entry name" value="CheY-like_superfamily"/>
</dbReference>
<dbReference type="EC" id="2.7.13.3" evidence="2"/>
<dbReference type="InterPro" id="IPR036097">
    <property type="entry name" value="HisK_dim/P_sf"/>
</dbReference>
<dbReference type="Gene3D" id="3.30.565.10">
    <property type="entry name" value="Histidine kinase-like ATPase, C-terminal domain"/>
    <property type="match status" value="1"/>
</dbReference>
<dbReference type="InterPro" id="IPR001789">
    <property type="entry name" value="Sig_transdc_resp-reg_receiver"/>
</dbReference>
<dbReference type="Pfam" id="PF00072">
    <property type="entry name" value="Response_reg"/>
    <property type="match status" value="1"/>
</dbReference>
<proteinExistence type="predicted"/>
<dbReference type="InterPro" id="IPR018060">
    <property type="entry name" value="HTH_AraC"/>
</dbReference>
<dbReference type="Pfam" id="PF00512">
    <property type="entry name" value="HisKA"/>
    <property type="match status" value="1"/>
</dbReference>
<dbReference type="SMART" id="SM00387">
    <property type="entry name" value="HATPase_c"/>
    <property type="match status" value="1"/>
</dbReference>